<dbReference type="AlphaFoldDB" id="A0A3P7J7T1"/>
<evidence type="ECO:0000313" key="3">
    <source>
        <dbReference type="Proteomes" id="UP000270094"/>
    </source>
</evidence>
<feature type="transmembrane region" description="Helical" evidence="1">
    <location>
        <begin position="41"/>
        <end position="61"/>
    </location>
</feature>
<keyword evidence="1" id="KW-0812">Transmembrane</keyword>
<accession>A0A3P7J7T1</accession>
<gene>
    <name evidence="2" type="ORF">SVUK_LOCUS14334</name>
</gene>
<feature type="transmembrane region" description="Helical" evidence="1">
    <location>
        <begin position="9"/>
        <end position="29"/>
    </location>
</feature>
<reference evidence="2 3" key="1">
    <citation type="submission" date="2018-11" db="EMBL/GenBank/DDBJ databases">
        <authorList>
            <consortium name="Pathogen Informatics"/>
        </authorList>
    </citation>
    <scope>NUCLEOTIDE SEQUENCE [LARGE SCALE GENOMIC DNA]</scope>
</reference>
<dbReference type="OrthoDB" id="5874625at2759"/>
<keyword evidence="3" id="KW-1185">Reference proteome</keyword>
<keyword evidence="1" id="KW-0472">Membrane</keyword>
<evidence type="ECO:0000313" key="2">
    <source>
        <dbReference type="EMBL" id="VDM79336.1"/>
    </source>
</evidence>
<proteinExistence type="predicted"/>
<organism evidence="2 3">
    <name type="scientific">Strongylus vulgaris</name>
    <name type="common">Blood worm</name>
    <dbReference type="NCBI Taxonomy" id="40348"/>
    <lineage>
        <taxon>Eukaryota</taxon>
        <taxon>Metazoa</taxon>
        <taxon>Ecdysozoa</taxon>
        <taxon>Nematoda</taxon>
        <taxon>Chromadorea</taxon>
        <taxon>Rhabditida</taxon>
        <taxon>Rhabditina</taxon>
        <taxon>Rhabditomorpha</taxon>
        <taxon>Strongyloidea</taxon>
        <taxon>Strongylidae</taxon>
        <taxon>Strongylus</taxon>
    </lineage>
</organism>
<evidence type="ECO:0000256" key="1">
    <source>
        <dbReference type="SAM" id="Phobius"/>
    </source>
</evidence>
<dbReference type="EMBL" id="UYYB01104773">
    <property type="protein sequence ID" value="VDM79336.1"/>
    <property type="molecule type" value="Genomic_DNA"/>
</dbReference>
<sequence length="99" mass="11357">MRPYWIKQFYVIFIPFSLVYSTCYAISATKLVTAAGNWGSVFETALVPIVSIVSVTCYVLIRRHFRAVAGYTEKVRQMQTRLATSIYLQVSDQGFYIEL</sequence>
<dbReference type="Proteomes" id="UP000270094">
    <property type="component" value="Unassembled WGS sequence"/>
</dbReference>
<keyword evidence="1" id="KW-1133">Transmembrane helix</keyword>
<protein>
    <submittedName>
        <fullName evidence="2">Uncharacterized protein</fullName>
    </submittedName>
</protein>
<name>A0A3P7J7T1_STRVU</name>